<evidence type="ECO:0000313" key="1">
    <source>
        <dbReference type="EMBL" id="MCC9070904.1"/>
    </source>
</evidence>
<comment type="caution">
    <text evidence="1">The sequence shown here is derived from an EMBL/GenBank/DDBJ whole genome shotgun (WGS) entry which is preliminary data.</text>
</comment>
<evidence type="ECO:0000313" key="2">
    <source>
        <dbReference type="Proteomes" id="UP001430919"/>
    </source>
</evidence>
<proteinExistence type="predicted"/>
<dbReference type="EMBL" id="JAJJMO010000001">
    <property type="protein sequence ID" value="MCC9070904.1"/>
    <property type="molecule type" value="Genomic_DNA"/>
</dbReference>
<dbReference type="RefSeq" id="WP_229987567.1">
    <property type="nucleotide sequence ID" value="NZ_JAJJMO010000001.1"/>
</dbReference>
<dbReference type="Proteomes" id="UP001430919">
    <property type="component" value="Unassembled WGS sequence"/>
</dbReference>
<keyword evidence="2" id="KW-1185">Reference proteome</keyword>
<evidence type="ECO:0008006" key="3">
    <source>
        <dbReference type="Google" id="ProtNLM"/>
    </source>
</evidence>
<gene>
    <name evidence="1" type="ORF">LNQ49_04740</name>
</gene>
<organism evidence="1 2">
    <name type="scientific">Flavobacterium pisciphilum</name>
    <dbReference type="NCBI Taxonomy" id="2893755"/>
    <lineage>
        <taxon>Bacteria</taxon>
        <taxon>Pseudomonadati</taxon>
        <taxon>Bacteroidota</taxon>
        <taxon>Flavobacteriia</taxon>
        <taxon>Flavobacteriales</taxon>
        <taxon>Flavobacteriaceae</taxon>
        <taxon>Flavobacterium</taxon>
    </lineage>
</organism>
<name>A0ABS8MQ59_9FLAO</name>
<reference evidence="1" key="1">
    <citation type="submission" date="2021-11" db="EMBL/GenBank/DDBJ databases">
        <title>Description of novel Flavobacterium species.</title>
        <authorList>
            <person name="Saticioglu I.B."/>
            <person name="Ay H."/>
            <person name="Altun S."/>
            <person name="Duman M."/>
        </authorList>
    </citation>
    <scope>NUCLEOTIDE SEQUENCE</scope>
    <source>
        <strain evidence="1">F-65</strain>
    </source>
</reference>
<sequence length="1139" mass="127406">MHKISTLGILFTMLFTNIIFSQVAKDIPDYFPVSPNAASFAKQGLFPVDYSTGKINISIPIYTIKTNELTVPIDISYNSAGIQLDELASWVGLGWNLNAGGAVIRNVKGIPDNSEPVPNIANLAFTEPNYRILYNQFDPYNFGTVDTAYDEFIVNAPGLSGTFYFVDNKAIFRDLQNTVVKTSLNNNQLFYETPTLEIIKGDGTTYRFGQGLDGYNATEISRNTADTYKPRYVSTWYLTEIIPPNSNNPKDIISFKYKAVDYTSDYKIIIGETLVENSISNNNLPKLKSIYPGLTSSTRQFLTAINFSNGSVEFSSSKNRQDLADDYKLDKISIYNIIGTIKKLIQDYSFDYDYYIRHGGSITSSAYPNPGDPNDYYASRNVNSRNKSLRLNQIKNEILNTKHSFDYETTQLPERSTTQKDYWGYINTNSGNLSPQTRIRRMSEFPLQDVSFLVGNGNRTANESMMKSGILQKITYPEGGYSIFEYEANKYTENVSTPTNVYRSASAVAYGYGKGCTVHSANTTFTPVNYVSGSGKLTISFMSATDENGGATNVNYDSESFVRPLPFTMGGNYMHQRDFGNSTHTLSAYEYRTGSFGAQACPISSITASWLENSGETTTPTVKLIGGLRIKSIKNYDGVNTNPITIKQYKYEDENVLIKEGNGSYVRGVFAEDRKSDVLPIFSTTAVFDNNTGGTPAMTYGKVTEIDINTIDGKKNGKTEYFFQNILSERIFDINAGNLPTVFKSPFFSTYPVNGFTPINIYLPLGFLTNFAFFKNDLWNQGSLLKTNIYKNGTTPDTYKIIKSITNQYTILKQSALPYNIVFNNFPSQVNPGDNIGSFNLPYNERADFHSGQFYYAVGQTSQGKKVITSTTETDYDANENPITQKTTTYDYQNPTHYQLTKTEITNSKNEILRTQLSYPQDLVINGQTTEMQKLVAQNKIDKPIKTETFINDIQTSESITKYEESTVTGNLLLPKEIHTTKGTTETFPFNDANRKVNFNLYDTDVVNGITKGNGNVLQYSMENGIPICIIWGYNKTQPIAKIENISYANIPAGLITTAQDASNTGTETALIDALNALRIALPNAMVTTYTYIPLVGVSTITDPKGDTITYSYDNFGRLQFVKDKDKNILSENQYHYKQ</sequence>
<protein>
    <recommendedName>
        <fullName evidence="3">YD repeat-containing protein</fullName>
    </recommendedName>
</protein>
<accession>A0ABS8MQ59</accession>